<gene>
    <name evidence="1" type="ORF">PN457_00975</name>
</gene>
<dbReference type="EMBL" id="JAQMUH010000010">
    <property type="protein sequence ID" value="MDB9538254.1"/>
    <property type="molecule type" value="Genomic_DNA"/>
</dbReference>
<organism evidence="1 2">
    <name type="scientific">Anabaenopsis arnoldii</name>
    <dbReference type="NCBI Taxonomy" id="2152938"/>
    <lineage>
        <taxon>Bacteria</taxon>
        <taxon>Bacillati</taxon>
        <taxon>Cyanobacteriota</taxon>
        <taxon>Cyanophyceae</taxon>
        <taxon>Nostocales</taxon>
        <taxon>Nodulariaceae</taxon>
        <taxon>Anabaenopsis</taxon>
    </lineage>
</organism>
<evidence type="ECO:0000313" key="2">
    <source>
        <dbReference type="Proteomes" id="UP001212499"/>
    </source>
</evidence>
<evidence type="ECO:0000313" key="1">
    <source>
        <dbReference type="EMBL" id="MDB9538254.1"/>
    </source>
</evidence>
<protein>
    <submittedName>
        <fullName evidence="1">Uncharacterized protein</fullName>
    </submittedName>
</protein>
<comment type="caution">
    <text evidence="1">The sequence shown here is derived from an EMBL/GenBank/DDBJ whole genome shotgun (WGS) entry which is preliminary data.</text>
</comment>
<name>A0ABT5AMY3_9CYAN</name>
<proteinExistence type="predicted"/>
<reference evidence="1 2" key="1">
    <citation type="submission" date="2023-01" db="EMBL/GenBank/DDBJ databases">
        <title>Genomes from the Australian National Cyanobacteria Reference Collection.</title>
        <authorList>
            <person name="Willis A."/>
            <person name="Lee E.M.F."/>
        </authorList>
    </citation>
    <scope>NUCLEOTIDE SEQUENCE [LARGE SCALE GENOMIC DNA]</scope>
    <source>
        <strain evidence="1 2">CS-1033</strain>
    </source>
</reference>
<keyword evidence="2" id="KW-1185">Reference proteome</keyword>
<sequence length="91" mass="10050">MVNITIQNLEVESTALNQVSPGEMEKVVGGWTYIGAIQAITNAELFRFVVGVMGDMFQEIVQPPTPCHNGYNNYNNYNGYNGHNGYNGYNG</sequence>
<accession>A0ABT5AMY3</accession>
<dbReference type="RefSeq" id="WP_271730719.1">
    <property type="nucleotide sequence ID" value="NZ_JANQDP010000002.1"/>
</dbReference>
<dbReference type="Proteomes" id="UP001212499">
    <property type="component" value="Unassembled WGS sequence"/>
</dbReference>